<sequence length="26" mass="2978">MVLMLNAKEEAQFYLIKGEMSIVESC</sequence>
<dbReference type="AlphaFoldDB" id="A0A0A9FXI1"/>
<reference evidence="1" key="2">
    <citation type="journal article" date="2015" name="Data Brief">
        <title>Shoot transcriptome of the giant reed, Arundo donax.</title>
        <authorList>
            <person name="Barrero R.A."/>
            <person name="Guerrero F.D."/>
            <person name="Moolhuijzen P."/>
            <person name="Goolsby J.A."/>
            <person name="Tidwell J."/>
            <person name="Bellgard S.E."/>
            <person name="Bellgard M.I."/>
        </authorList>
    </citation>
    <scope>NUCLEOTIDE SEQUENCE</scope>
    <source>
        <tissue evidence="1">Shoot tissue taken approximately 20 cm above the soil surface</tissue>
    </source>
</reference>
<organism evidence="1">
    <name type="scientific">Arundo donax</name>
    <name type="common">Giant reed</name>
    <name type="synonym">Donax arundinaceus</name>
    <dbReference type="NCBI Taxonomy" id="35708"/>
    <lineage>
        <taxon>Eukaryota</taxon>
        <taxon>Viridiplantae</taxon>
        <taxon>Streptophyta</taxon>
        <taxon>Embryophyta</taxon>
        <taxon>Tracheophyta</taxon>
        <taxon>Spermatophyta</taxon>
        <taxon>Magnoliopsida</taxon>
        <taxon>Liliopsida</taxon>
        <taxon>Poales</taxon>
        <taxon>Poaceae</taxon>
        <taxon>PACMAD clade</taxon>
        <taxon>Arundinoideae</taxon>
        <taxon>Arundineae</taxon>
        <taxon>Arundo</taxon>
    </lineage>
</organism>
<reference evidence="1" key="1">
    <citation type="submission" date="2014-09" db="EMBL/GenBank/DDBJ databases">
        <authorList>
            <person name="Magalhaes I.L.F."/>
            <person name="Oliveira U."/>
            <person name="Santos F.R."/>
            <person name="Vidigal T.H.D.A."/>
            <person name="Brescovit A.D."/>
            <person name="Santos A.J."/>
        </authorList>
    </citation>
    <scope>NUCLEOTIDE SEQUENCE</scope>
    <source>
        <tissue evidence="1">Shoot tissue taken approximately 20 cm above the soil surface</tissue>
    </source>
</reference>
<accession>A0A0A9FXI1</accession>
<dbReference type="EMBL" id="GBRH01182885">
    <property type="protein sequence ID" value="JAE15011.1"/>
    <property type="molecule type" value="Transcribed_RNA"/>
</dbReference>
<protein>
    <submittedName>
        <fullName evidence="1">Uncharacterized protein</fullName>
    </submittedName>
</protein>
<evidence type="ECO:0000313" key="1">
    <source>
        <dbReference type="EMBL" id="JAE15011.1"/>
    </source>
</evidence>
<name>A0A0A9FXI1_ARUDO</name>
<proteinExistence type="predicted"/>